<dbReference type="Pfam" id="PF24864">
    <property type="entry name" value="DUF7730"/>
    <property type="match status" value="1"/>
</dbReference>
<reference evidence="2" key="1">
    <citation type="journal article" date="2021" name="Nat. Commun.">
        <title>Genetic determinants of endophytism in the Arabidopsis root mycobiome.</title>
        <authorList>
            <person name="Mesny F."/>
            <person name="Miyauchi S."/>
            <person name="Thiergart T."/>
            <person name="Pickel B."/>
            <person name="Atanasova L."/>
            <person name="Karlsson M."/>
            <person name="Huettel B."/>
            <person name="Barry K.W."/>
            <person name="Haridas S."/>
            <person name="Chen C."/>
            <person name="Bauer D."/>
            <person name="Andreopoulos W."/>
            <person name="Pangilinan J."/>
            <person name="LaButti K."/>
            <person name="Riley R."/>
            <person name="Lipzen A."/>
            <person name="Clum A."/>
            <person name="Drula E."/>
            <person name="Henrissat B."/>
            <person name="Kohler A."/>
            <person name="Grigoriev I.V."/>
            <person name="Martin F.M."/>
            <person name="Hacquard S."/>
        </authorList>
    </citation>
    <scope>NUCLEOTIDE SEQUENCE</scope>
    <source>
        <strain evidence="2">MPI-SDFR-AT-0117</strain>
    </source>
</reference>
<evidence type="ECO:0000313" key="3">
    <source>
        <dbReference type="Proteomes" id="UP000770015"/>
    </source>
</evidence>
<name>A0A9P9AAU3_9PEZI</name>
<protein>
    <recommendedName>
        <fullName evidence="1">DUF7730 domain-containing protein</fullName>
    </recommendedName>
</protein>
<feature type="domain" description="DUF7730" evidence="1">
    <location>
        <begin position="2"/>
        <end position="127"/>
    </location>
</feature>
<dbReference type="InterPro" id="IPR056632">
    <property type="entry name" value="DUF7730"/>
</dbReference>
<dbReference type="PANTHER" id="PTHR38790:SF4">
    <property type="entry name" value="2EXR DOMAIN-CONTAINING PROTEIN"/>
    <property type="match status" value="1"/>
</dbReference>
<evidence type="ECO:0000259" key="1">
    <source>
        <dbReference type="Pfam" id="PF24864"/>
    </source>
</evidence>
<proteinExistence type="predicted"/>
<evidence type="ECO:0000313" key="2">
    <source>
        <dbReference type="EMBL" id="KAH6685742.1"/>
    </source>
</evidence>
<sequence>MLPPELRRQILMGAFGNRTLHMDLRYRLPYAPLPPGAAHAMRTHAGVWYDDPYEGAIMDETAWAMGWLLSCRQALVEGLEVLYGTNTLRISSVPIIYNLALFIPPTQLDQIISLDLDLLLERKPTVPIATHATRPFVNALAIPPAADFSFPFLPSLRYLHLAIERHYDLDKLHSTYNAAAEMKAIPDIEERRRRRRKKIESQVLVHVDSWIRQIAPAGAECDVSFPASMYNAIIRDKNLAGPDSKLGVTCERALWRQIAAEAKTPQEERCPGYWIQGGLYDTFNYVCTLGTGFTPPNV</sequence>
<accession>A0A9P9AAU3</accession>
<gene>
    <name evidence="2" type="ORF">F5X68DRAFT_262324</name>
</gene>
<dbReference type="OrthoDB" id="4788834at2759"/>
<organism evidence="2 3">
    <name type="scientific">Plectosphaerella plurivora</name>
    <dbReference type="NCBI Taxonomy" id="936078"/>
    <lineage>
        <taxon>Eukaryota</taxon>
        <taxon>Fungi</taxon>
        <taxon>Dikarya</taxon>
        <taxon>Ascomycota</taxon>
        <taxon>Pezizomycotina</taxon>
        <taxon>Sordariomycetes</taxon>
        <taxon>Hypocreomycetidae</taxon>
        <taxon>Glomerellales</taxon>
        <taxon>Plectosphaerellaceae</taxon>
        <taxon>Plectosphaerella</taxon>
    </lineage>
</organism>
<dbReference type="AlphaFoldDB" id="A0A9P9AAU3"/>
<comment type="caution">
    <text evidence="2">The sequence shown here is derived from an EMBL/GenBank/DDBJ whole genome shotgun (WGS) entry which is preliminary data.</text>
</comment>
<dbReference type="EMBL" id="JAGSXJ010000014">
    <property type="protein sequence ID" value="KAH6685742.1"/>
    <property type="molecule type" value="Genomic_DNA"/>
</dbReference>
<keyword evidence="3" id="KW-1185">Reference proteome</keyword>
<dbReference type="Proteomes" id="UP000770015">
    <property type="component" value="Unassembled WGS sequence"/>
</dbReference>
<dbReference type="PANTHER" id="PTHR38790">
    <property type="entry name" value="2EXR DOMAIN-CONTAINING PROTEIN-RELATED"/>
    <property type="match status" value="1"/>
</dbReference>